<evidence type="ECO:0008006" key="3">
    <source>
        <dbReference type="Google" id="ProtNLM"/>
    </source>
</evidence>
<proteinExistence type="predicted"/>
<reference evidence="1 2" key="1">
    <citation type="submission" date="2024-04" db="EMBL/GenBank/DDBJ databases">
        <title>Genome sequencing and assembly of rice foliar adapted Chryseobacterium endophyticum OsEnb-ALM-A6.</title>
        <authorList>
            <person name="Kumar S."/>
            <person name="Javed M."/>
            <person name="Chouhan V."/>
            <person name="Charishma K."/>
            <person name="Patel A."/>
            <person name="Kumar M."/>
            <person name="Sahu K.P."/>
            <person name="Kumar A."/>
        </authorList>
    </citation>
    <scope>NUCLEOTIDE SEQUENCE [LARGE SCALE GENOMIC DNA]</scope>
    <source>
        <strain evidence="1 2">OsEnb-ALM-A6</strain>
    </source>
</reference>
<dbReference type="RefSeq" id="WP_345766417.1">
    <property type="nucleotide sequence ID" value="NZ_CP154834.1"/>
</dbReference>
<evidence type="ECO:0000313" key="1">
    <source>
        <dbReference type="EMBL" id="XAO74172.1"/>
    </source>
</evidence>
<dbReference type="AlphaFoldDB" id="A0AAU6WQG5"/>
<evidence type="ECO:0000313" key="2">
    <source>
        <dbReference type="Proteomes" id="UP001463665"/>
    </source>
</evidence>
<dbReference type="EMBL" id="CP154834">
    <property type="protein sequence ID" value="XAO74172.1"/>
    <property type="molecule type" value="Genomic_DNA"/>
</dbReference>
<gene>
    <name evidence="1" type="ORF">AAFP95_21410</name>
</gene>
<name>A0AAU6WQG5_9FLAO</name>
<keyword evidence="2" id="KW-1185">Reference proteome</keyword>
<organism evidence="1 2">
    <name type="scientific">Chryseobacterium endophyticum</name>
    <dbReference type="NCBI Taxonomy" id="1854762"/>
    <lineage>
        <taxon>Bacteria</taxon>
        <taxon>Pseudomonadati</taxon>
        <taxon>Bacteroidota</taxon>
        <taxon>Flavobacteriia</taxon>
        <taxon>Flavobacteriales</taxon>
        <taxon>Weeksellaceae</taxon>
        <taxon>Chryseobacterium group</taxon>
        <taxon>Chryseobacterium</taxon>
    </lineage>
</organism>
<accession>A0AAU6WQG5</accession>
<dbReference type="Proteomes" id="UP001463665">
    <property type="component" value="Chromosome"/>
</dbReference>
<protein>
    <recommendedName>
        <fullName evidence="3">Bacteriocin immunity protein</fullName>
    </recommendedName>
</protein>
<sequence length="104" mass="11997">MHNIQNLYKSLNERKRPEDIAELIADLMHDKLTVAENEILKTAAQSALNRNFFGYTSMLESFGEVIGADRQINKALEIFKVQNFSDSDYSKTEGIELFYMVFLL</sequence>